<feature type="region of interest" description="Disordered" evidence="1">
    <location>
        <begin position="66"/>
        <end position="93"/>
    </location>
</feature>
<proteinExistence type="predicted"/>
<reference evidence="4" key="1">
    <citation type="journal article" date="2020" name="Ecol. Evol.">
        <title>Genome structure and content of the rice root-knot nematode (Meloidogyne graminicola).</title>
        <authorList>
            <person name="Phan N.T."/>
            <person name="Danchin E.G.J."/>
            <person name="Klopp C."/>
            <person name="Perfus-Barbeoch L."/>
            <person name="Kozlowski D.K."/>
            <person name="Koutsovoulos G.D."/>
            <person name="Lopez-Roques C."/>
            <person name="Bouchez O."/>
            <person name="Zahm M."/>
            <person name="Besnard G."/>
            <person name="Bellafiore S."/>
        </authorList>
    </citation>
    <scope>NUCLEOTIDE SEQUENCE</scope>
    <source>
        <strain evidence="4">VN-18</strain>
    </source>
</reference>
<dbReference type="PANTHER" id="PTHR23076">
    <property type="entry name" value="METALLOPROTEASE M41 FTSH"/>
    <property type="match status" value="1"/>
</dbReference>
<keyword evidence="2" id="KW-0472">Membrane</keyword>
<accession>A0A8T0A2Q2</accession>
<dbReference type="PANTHER" id="PTHR23076:SF97">
    <property type="entry name" value="ATP-DEPENDENT ZINC METALLOPROTEASE YME1L1"/>
    <property type="match status" value="1"/>
</dbReference>
<dbReference type="AlphaFoldDB" id="A0A8T0A2Q2"/>
<evidence type="ECO:0000313" key="4">
    <source>
        <dbReference type="EMBL" id="KAF7639586.1"/>
    </source>
</evidence>
<evidence type="ECO:0000256" key="2">
    <source>
        <dbReference type="SAM" id="Phobius"/>
    </source>
</evidence>
<gene>
    <name evidence="4" type="ORF">Mgra_00000914</name>
</gene>
<keyword evidence="2" id="KW-1133">Transmembrane helix</keyword>
<name>A0A8T0A2Q2_9BILA</name>
<organism evidence="4 5">
    <name type="scientific">Meloidogyne graminicola</name>
    <dbReference type="NCBI Taxonomy" id="189291"/>
    <lineage>
        <taxon>Eukaryota</taxon>
        <taxon>Metazoa</taxon>
        <taxon>Ecdysozoa</taxon>
        <taxon>Nematoda</taxon>
        <taxon>Chromadorea</taxon>
        <taxon>Rhabditida</taxon>
        <taxon>Tylenchina</taxon>
        <taxon>Tylenchomorpha</taxon>
        <taxon>Tylenchoidea</taxon>
        <taxon>Meloidogynidae</taxon>
        <taxon>Meloidogyninae</taxon>
        <taxon>Meloidogyne</taxon>
    </lineage>
</organism>
<dbReference type="GO" id="GO:0045037">
    <property type="term" value="P:protein import into chloroplast stroma"/>
    <property type="evidence" value="ECO:0007669"/>
    <property type="project" value="TreeGrafter"/>
</dbReference>
<dbReference type="GO" id="GO:0005524">
    <property type="term" value="F:ATP binding"/>
    <property type="evidence" value="ECO:0007669"/>
    <property type="project" value="InterPro"/>
</dbReference>
<evidence type="ECO:0000256" key="1">
    <source>
        <dbReference type="SAM" id="MobiDB-lite"/>
    </source>
</evidence>
<evidence type="ECO:0000313" key="5">
    <source>
        <dbReference type="Proteomes" id="UP000605970"/>
    </source>
</evidence>
<dbReference type="GO" id="GO:0004222">
    <property type="term" value="F:metalloendopeptidase activity"/>
    <property type="evidence" value="ECO:0007669"/>
    <property type="project" value="InterPro"/>
</dbReference>
<protein>
    <submittedName>
        <fullName evidence="4">AAA domain-containing protein</fullName>
    </submittedName>
</protein>
<comment type="caution">
    <text evidence="4">The sequence shown here is derived from an EMBL/GenBank/DDBJ whole genome shotgun (WGS) entry which is preliminary data.</text>
</comment>
<sequence length="335" mass="38247">GFNTTTNTPPTTVSPKTNENFSSFYYLIFAGILFVIFLSIFGVYYIIQTKEVRQMTKKSDKKLLTNRTTKEDEGSETFESNDIMEIKEGSSDNSNSFTYSYRCNKPITFEIETKTFTLKKPTINCKINLNVGTSLEGKKLVAMHESSHATCAFKNSITVLKVTIKANKEKGYAGCTFYQVQEKFQKKSDFVKTLTVMLVSCAAEEHFYGQFSDGCKSDLAQATILARYMVEHLGMSDLFPLVKTDDNTNSKFNEEAKKILDIAWNDAKEFVKENSELIKFVSEKLLKNEEIDGIELKRTINEYQRQVKNKNEAKSVENKKENNIKEDNVVTREDV</sequence>
<keyword evidence="2" id="KW-0812">Transmembrane</keyword>
<evidence type="ECO:0000259" key="3">
    <source>
        <dbReference type="Pfam" id="PF01434"/>
    </source>
</evidence>
<feature type="domain" description="Peptidase M41" evidence="3">
    <location>
        <begin position="135"/>
        <end position="297"/>
    </location>
</feature>
<dbReference type="SUPFAM" id="SSF140990">
    <property type="entry name" value="FtsH protease domain-like"/>
    <property type="match status" value="1"/>
</dbReference>
<dbReference type="InterPro" id="IPR037219">
    <property type="entry name" value="Peptidase_M41-like"/>
</dbReference>
<dbReference type="Proteomes" id="UP000605970">
    <property type="component" value="Unassembled WGS sequence"/>
</dbReference>
<dbReference type="GO" id="GO:0004176">
    <property type="term" value="F:ATP-dependent peptidase activity"/>
    <property type="evidence" value="ECO:0007669"/>
    <property type="project" value="InterPro"/>
</dbReference>
<feature type="region of interest" description="Disordered" evidence="1">
    <location>
        <begin position="309"/>
        <end position="335"/>
    </location>
</feature>
<dbReference type="Pfam" id="PF01434">
    <property type="entry name" value="Peptidase_M41"/>
    <property type="match status" value="1"/>
</dbReference>
<dbReference type="InterPro" id="IPR000642">
    <property type="entry name" value="Peptidase_M41"/>
</dbReference>
<keyword evidence="5" id="KW-1185">Reference proteome</keyword>
<feature type="non-terminal residue" evidence="4">
    <location>
        <position position="335"/>
    </location>
</feature>
<dbReference type="EMBL" id="JABEBT010000004">
    <property type="protein sequence ID" value="KAF7639586.1"/>
    <property type="molecule type" value="Genomic_DNA"/>
</dbReference>
<dbReference type="GO" id="GO:0006508">
    <property type="term" value="P:proteolysis"/>
    <property type="evidence" value="ECO:0007669"/>
    <property type="project" value="InterPro"/>
</dbReference>
<dbReference type="Gene3D" id="1.20.58.760">
    <property type="entry name" value="Peptidase M41"/>
    <property type="match status" value="1"/>
</dbReference>
<feature type="transmembrane region" description="Helical" evidence="2">
    <location>
        <begin position="24"/>
        <end position="47"/>
    </location>
</feature>